<keyword evidence="2" id="KW-1185">Reference proteome</keyword>
<gene>
    <name evidence="1" type="ordered locus">CLOST_1253</name>
</gene>
<sequence>MNLELNVMEYVELLREVIENEDKESFIDNILSKYEKTKCVFHLTLSLSHKAEIEQVIKKSDNTSLGLYIQRLVQSKGKRDPIIYMKANLSKDYWNKLINNRIENPSKYRMIRIGLALNLDCEEMNNLLKKAGHSFTNNNKDSLLIWFFDKNIYDINFIDEVMIKYDIEPIFNS</sequence>
<dbReference type="BioCyc" id="CSTI499177:GJE9-1301-MONOMER"/>
<dbReference type="AlphaFoldDB" id="E3PY58"/>
<name>E3PY58_ACESD</name>
<proteinExistence type="predicted"/>
<dbReference type="RefSeq" id="WP_013361466.1">
    <property type="nucleotide sequence ID" value="NC_014614.1"/>
</dbReference>
<dbReference type="GeneID" id="35559049"/>
<reference evidence="2" key="1">
    <citation type="journal article" date="2010" name="BMC Genomics">
        <title>Clostridium sticklandii, a specialist in amino acid degradation:revisiting its metabolism through its genome sequence.</title>
        <authorList>
            <person name="Fonknechten N."/>
            <person name="Chaussonnerie S."/>
            <person name="Tricot S."/>
            <person name="Lajus A."/>
            <person name="Andreesen J.R."/>
            <person name="Perchat N."/>
            <person name="Pelletier E."/>
            <person name="Gouyvenoux M."/>
            <person name="Barbe V."/>
            <person name="Salanoubat M."/>
            <person name="Le Paslier D."/>
            <person name="Weissenbach J."/>
            <person name="Cohen G.N."/>
            <person name="Kreimeyer A."/>
        </authorList>
    </citation>
    <scope>NUCLEOTIDE SEQUENCE [LARGE SCALE GENOMIC DNA]</scope>
    <source>
        <strain evidence="2">ATCC 12662 / DSM 519 / JCM 1433 / CCUG 9281 / NCIMB 10654 / HF</strain>
    </source>
</reference>
<organism evidence="1 2">
    <name type="scientific">Acetoanaerobium sticklandii (strain ATCC 12662 / DSM 519 / JCM 1433 / CCUG 9281 / NCIMB 10654 / HF)</name>
    <name type="common">Clostridium sticklandii</name>
    <dbReference type="NCBI Taxonomy" id="499177"/>
    <lineage>
        <taxon>Bacteria</taxon>
        <taxon>Bacillati</taxon>
        <taxon>Bacillota</taxon>
        <taxon>Clostridia</taxon>
        <taxon>Peptostreptococcales</taxon>
        <taxon>Filifactoraceae</taxon>
        <taxon>Acetoanaerobium</taxon>
    </lineage>
</organism>
<evidence type="ECO:0000313" key="1">
    <source>
        <dbReference type="EMBL" id="CBH21373.1"/>
    </source>
</evidence>
<evidence type="ECO:0000313" key="2">
    <source>
        <dbReference type="Proteomes" id="UP000007041"/>
    </source>
</evidence>
<protein>
    <submittedName>
        <fullName evidence="1">Uncharacterized protein</fullName>
    </submittedName>
</protein>
<dbReference type="HOGENOM" id="CLU_1544981_0_0_9"/>
<dbReference type="EMBL" id="FP565809">
    <property type="protein sequence ID" value="CBH21373.1"/>
    <property type="molecule type" value="Genomic_DNA"/>
</dbReference>
<dbReference type="STRING" id="1511.CLOST_1253"/>
<dbReference type="Proteomes" id="UP000007041">
    <property type="component" value="Chromosome"/>
</dbReference>
<accession>E3PY58</accession>
<dbReference type="KEGG" id="cst:CLOST_1253"/>
<dbReference type="eggNOG" id="COG2110">
    <property type="taxonomic scope" value="Bacteria"/>
</dbReference>